<feature type="domain" description="DUF4124" evidence="3">
    <location>
        <begin position="8"/>
        <end position="52"/>
    </location>
</feature>
<dbReference type="Proteomes" id="UP001626537">
    <property type="component" value="Chromosome"/>
</dbReference>
<dbReference type="EMBL" id="CP136864">
    <property type="protein sequence ID" value="WOJ92720.1"/>
    <property type="molecule type" value="Genomic_DNA"/>
</dbReference>
<feature type="region of interest" description="Disordered" evidence="1">
    <location>
        <begin position="125"/>
        <end position="168"/>
    </location>
</feature>
<reference evidence="4 5" key="1">
    <citation type="submission" date="2023-10" db="EMBL/GenBank/DDBJ databases">
        <title>Two novel species belonging to the OM43/NOR5 clade.</title>
        <authorList>
            <person name="Park M."/>
        </authorList>
    </citation>
    <scope>NUCLEOTIDE SEQUENCE [LARGE SCALE GENOMIC DNA]</scope>
    <source>
        <strain evidence="4 5">IMCC43200</strain>
    </source>
</reference>
<accession>A0ABZ0I0Q4</accession>
<feature type="chain" id="PRO_5045741476" evidence="2">
    <location>
        <begin position="18"/>
        <end position="168"/>
    </location>
</feature>
<feature type="compositionally biased region" description="Basic and acidic residues" evidence="1">
    <location>
        <begin position="64"/>
        <end position="87"/>
    </location>
</feature>
<feature type="signal peptide" evidence="2">
    <location>
        <begin position="1"/>
        <end position="17"/>
    </location>
</feature>
<evidence type="ECO:0000313" key="5">
    <source>
        <dbReference type="Proteomes" id="UP001626537"/>
    </source>
</evidence>
<proteinExistence type="predicted"/>
<feature type="region of interest" description="Disordered" evidence="1">
    <location>
        <begin position="64"/>
        <end position="110"/>
    </location>
</feature>
<keyword evidence="2" id="KW-0732">Signal</keyword>
<sequence>MKKILAFIFLLSPSLLAQTVYKTVEGGVTSFSDSPPDTGAAEVLSIEVPPVPKDGLLQERLGEMRDTTDRMARDRREREKHRAELREIQQASTTATVAAEPAADTMTTSWQGDYWPGYVRPFRPRPPMRPHPPGRPQPLPYTQSVPGWSIMQPGNSQLMRPVVSSRGR</sequence>
<dbReference type="InterPro" id="IPR025392">
    <property type="entry name" value="DUF4124"/>
</dbReference>
<gene>
    <name evidence="4" type="ORF">R0135_13120</name>
</gene>
<dbReference type="RefSeq" id="WP_407347319.1">
    <property type="nucleotide sequence ID" value="NZ_CP136864.1"/>
</dbReference>
<feature type="compositionally biased region" description="Pro residues" evidence="1">
    <location>
        <begin position="129"/>
        <end position="139"/>
    </location>
</feature>
<organism evidence="4 5">
    <name type="scientific">Congregibacter variabilis</name>
    <dbReference type="NCBI Taxonomy" id="3081200"/>
    <lineage>
        <taxon>Bacteria</taxon>
        <taxon>Pseudomonadati</taxon>
        <taxon>Pseudomonadota</taxon>
        <taxon>Gammaproteobacteria</taxon>
        <taxon>Cellvibrionales</taxon>
        <taxon>Halieaceae</taxon>
        <taxon>Congregibacter</taxon>
    </lineage>
</organism>
<evidence type="ECO:0000259" key="3">
    <source>
        <dbReference type="Pfam" id="PF13511"/>
    </source>
</evidence>
<dbReference type="Pfam" id="PF13511">
    <property type="entry name" value="DUF4124"/>
    <property type="match status" value="1"/>
</dbReference>
<evidence type="ECO:0000256" key="2">
    <source>
        <dbReference type="SAM" id="SignalP"/>
    </source>
</evidence>
<keyword evidence="5" id="KW-1185">Reference proteome</keyword>
<evidence type="ECO:0000313" key="4">
    <source>
        <dbReference type="EMBL" id="WOJ92720.1"/>
    </source>
</evidence>
<feature type="compositionally biased region" description="Polar residues" evidence="1">
    <location>
        <begin position="141"/>
        <end position="158"/>
    </location>
</feature>
<evidence type="ECO:0000256" key="1">
    <source>
        <dbReference type="SAM" id="MobiDB-lite"/>
    </source>
</evidence>
<protein>
    <submittedName>
        <fullName evidence="4">DUF4124 domain-containing protein</fullName>
    </submittedName>
</protein>
<name>A0ABZ0I0Q4_9GAMM</name>